<evidence type="ECO:0000256" key="9">
    <source>
        <dbReference type="PROSITE-ProRule" id="PRU00520"/>
    </source>
</evidence>
<dbReference type="GO" id="GO:0016874">
    <property type="term" value="F:ligase activity"/>
    <property type="evidence" value="ECO:0007669"/>
    <property type="project" value="UniProtKB-UniRule"/>
</dbReference>
<feature type="active site" evidence="9">
    <location>
        <position position="18"/>
    </location>
</feature>
<comment type="similarity">
    <text evidence="2 8">Belongs to the carbamoyltransferase HypF family.</text>
</comment>
<feature type="active site" evidence="9">
    <location>
        <position position="36"/>
    </location>
</feature>
<dbReference type="InterPro" id="IPR017945">
    <property type="entry name" value="DHBP_synth_RibB-like_a/b_dom"/>
</dbReference>
<dbReference type="PROSITE" id="PS00150">
    <property type="entry name" value="ACYLPHOSPHATASE_1"/>
    <property type="match status" value="1"/>
</dbReference>
<evidence type="ECO:0000259" key="10">
    <source>
        <dbReference type="PROSITE" id="PS51160"/>
    </source>
</evidence>
<protein>
    <recommendedName>
        <fullName evidence="8">Carbamoyltransferase</fullName>
        <ecNumber evidence="8">6.2.-.-</ecNumber>
    </recommendedName>
</protein>
<evidence type="ECO:0000256" key="3">
    <source>
        <dbReference type="ARBA" id="ARBA00022598"/>
    </source>
</evidence>
<dbReference type="GO" id="GO:0003725">
    <property type="term" value="F:double-stranded RNA binding"/>
    <property type="evidence" value="ECO:0007669"/>
    <property type="project" value="InterPro"/>
</dbReference>
<dbReference type="SUPFAM" id="SSF55821">
    <property type="entry name" value="YrdC/RibB"/>
    <property type="match status" value="1"/>
</dbReference>
<evidence type="ECO:0000256" key="6">
    <source>
        <dbReference type="ARBA" id="ARBA00022833"/>
    </source>
</evidence>
<organism evidence="12">
    <name type="scientific">Thermogladius calderae</name>
    <dbReference type="NCBI Taxonomy" id="1200300"/>
    <lineage>
        <taxon>Archaea</taxon>
        <taxon>Thermoproteota</taxon>
        <taxon>Thermoprotei</taxon>
        <taxon>Desulfurococcales</taxon>
        <taxon>Desulfurococcaceae</taxon>
        <taxon>Thermogladius</taxon>
    </lineage>
</organism>
<dbReference type="SUPFAM" id="SSF54975">
    <property type="entry name" value="Acylphosphatase/BLUF domain-like"/>
    <property type="match status" value="1"/>
</dbReference>
<keyword evidence="9" id="KW-0378">Hydrolase</keyword>
<reference evidence="12" key="1">
    <citation type="journal article" date="2020" name="mSystems">
        <title>Genome- and Community-Level Interaction Insights into Carbon Utilization and Element Cycling Functions of Hydrothermarchaeota in Hydrothermal Sediment.</title>
        <authorList>
            <person name="Zhou Z."/>
            <person name="Liu Y."/>
            <person name="Xu W."/>
            <person name="Pan J."/>
            <person name="Luo Z.H."/>
            <person name="Li M."/>
        </authorList>
    </citation>
    <scope>NUCLEOTIDE SEQUENCE [LARGE SCALE GENOMIC DNA]</scope>
    <source>
        <strain evidence="12">SpSt-110</strain>
    </source>
</reference>
<dbReference type="EMBL" id="DRYK01000066">
    <property type="protein sequence ID" value="HHP68211.1"/>
    <property type="molecule type" value="Genomic_DNA"/>
</dbReference>
<proteinExistence type="inferred from homology"/>
<dbReference type="Gene3D" id="3.30.420.360">
    <property type="match status" value="1"/>
</dbReference>
<dbReference type="NCBIfam" id="TIGR00143">
    <property type="entry name" value="hypF"/>
    <property type="match status" value="1"/>
</dbReference>
<evidence type="ECO:0000256" key="4">
    <source>
        <dbReference type="ARBA" id="ARBA00022723"/>
    </source>
</evidence>
<keyword evidence="4" id="KW-0479">Metal-binding</keyword>
<dbReference type="Pfam" id="PF00708">
    <property type="entry name" value="Acylphosphatase"/>
    <property type="match status" value="1"/>
</dbReference>
<dbReference type="InterPro" id="IPR004421">
    <property type="entry name" value="Carbamoyltransferase_HypF"/>
</dbReference>
<dbReference type="InterPro" id="IPR041440">
    <property type="entry name" value="HypF_C"/>
</dbReference>
<dbReference type="AlphaFoldDB" id="A0A7J3Y040"/>
<evidence type="ECO:0000256" key="1">
    <source>
        <dbReference type="ARBA" id="ARBA00004711"/>
    </source>
</evidence>
<dbReference type="InterPro" id="IPR011125">
    <property type="entry name" value="Znf_HypF"/>
</dbReference>
<feature type="domain" description="Acylphosphatase-like" evidence="10">
    <location>
        <begin position="3"/>
        <end position="90"/>
    </location>
</feature>
<comment type="catalytic activity">
    <reaction evidence="9">
        <text>an acyl phosphate + H2O = a carboxylate + phosphate + H(+)</text>
        <dbReference type="Rhea" id="RHEA:14965"/>
        <dbReference type="ChEBI" id="CHEBI:15377"/>
        <dbReference type="ChEBI" id="CHEBI:15378"/>
        <dbReference type="ChEBI" id="CHEBI:29067"/>
        <dbReference type="ChEBI" id="CHEBI:43474"/>
        <dbReference type="ChEBI" id="CHEBI:59918"/>
        <dbReference type="EC" id="3.6.1.7"/>
    </reaction>
</comment>
<evidence type="ECO:0000256" key="5">
    <source>
        <dbReference type="ARBA" id="ARBA00022771"/>
    </source>
</evidence>
<dbReference type="GO" id="GO:0003998">
    <property type="term" value="F:acylphosphatase activity"/>
    <property type="evidence" value="ECO:0007669"/>
    <property type="project" value="UniProtKB-EC"/>
</dbReference>
<dbReference type="Gene3D" id="3.90.870.50">
    <property type="match status" value="1"/>
</dbReference>
<dbReference type="InterPro" id="IPR036046">
    <property type="entry name" value="Acylphosphatase-like_dom_sf"/>
</dbReference>
<dbReference type="Pfam" id="PF22521">
    <property type="entry name" value="HypF_C_2"/>
    <property type="match status" value="1"/>
</dbReference>
<dbReference type="InterPro" id="IPR017968">
    <property type="entry name" value="Acylphosphatase_CS"/>
</dbReference>
<comment type="catalytic activity">
    <reaction evidence="7">
        <text>C-terminal L-cysteinyl-[HypE protein] + carbamoyl phosphate + ATP + H2O = C-terminal S-carboxamide-L-cysteinyl-[HypE protein] + AMP + phosphate + diphosphate + H(+)</text>
        <dbReference type="Rhea" id="RHEA:55636"/>
        <dbReference type="Rhea" id="RHEA-COMP:14247"/>
        <dbReference type="Rhea" id="RHEA-COMP:14392"/>
        <dbReference type="ChEBI" id="CHEBI:15377"/>
        <dbReference type="ChEBI" id="CHEBI:15378"/>
        <dbReference type="ChEBI" id="CHEBI:30616"/>
        <dbReference type="ChEBI" id="CHEBI:33019"/>
        <dbReference type="ChEBI" id="CHEBI:43474"/>
        <dbReference type="ChEBI" id="CHEBI:58228"/>
        <dbReference type="ChEBI" id="CHEBI:76913"/>
        <dbReference type="ChEBI" id="CHEBI:139126"/>
        <dbReference type="ChEBI" id="CHEBI:456215"/>
    </reaction>
</comment>
<dbReference type="PIRSF" id="PIRSF006256">
    <property type="entry name" value="CMPcnvr_hdrg_mat"/>
    <property type="match status" value="1"/>
</dbReference>
<evidence type="ECO:0000256" key="7">
    <source>
        <dbReference type="ARBA" id="ARBA00048220"/>
    </source>
</evidence>
<dbReference type="GO" id="GO:0016743">
    <property type="term" value="F:carboxyl- or carbamoyltransferase activity"/>
    <property type="evidence" value="ECO:0007669"/>
    <property type="project" value="UniProtKB-UniRule"/>
</dbReference>
<keyword evidence="3" id="KW-0436">Ligase</keyword>
<dbReference type="InterPro" id="IPR006070">
    <property type="entry name" value="Sua5-like_dom"/>
</dbReference>
<dbReference type="PANTHER" id="PTHR42959:SF1">
    <property type="entry name" value="CARBAMOYLTRANSFERASE HYPF"/>
    <property type="match status" value="1"/>
</dbReference>
<gene>
    <name evidence="12" type="primary">hypF</name>
    <name evidence="12" type="ORF">ENM60_05455</name>
</gene>
<evidence type="ECO:0000259" key="11">
    <source>
        <dbReference type="PROSITE" id="PS51163"/>
    </source>
</evidence>
<dbReference type="PANTHER" id="PTHR42959">
    <property type="entry name" value="CARBAMOYLTRANSFERASE"/>
    <property type="match status" value="1"/>
</dbReference>
<dbReference type="Pfam" id="PF17788">
    <property type="entry name" value="HypF_C"/>
    <property type="match status" value="1"/>
</dbReference>
<keyword evidence="12" id="KW-0808">Transferase</keyword>
<comment type="caution">
    <text evidence="12">The sequence shown here is derived from an EMBL/GenBank/DDBJ whole genome shotgun (WGS) entry which is preliminary data.</text>
</comment>
<keyword evidence="6" id="KW-0862">Zinc</keyword>
<dbReference type="InterPro" id="IPR051060">
    <property type="entry name" value="Carbamoyltrans_HypF-like"/>
</dbReference>
<dbReference type="GO" id="GO:0051604">
    <property type="term" value="P:protein maturation"/>
    <property type="evidence" value="ECO:0007669"/>
    <property type="project" value="TreeGrafter"/>
</dbReference>
<dbReference type="PROSITE" id="PS51160">
    <property type="entry name" value="ACYLPHOSPHATASE_3"/>
    <property type="match status" value="1"/>
</dbReference>
<dbReference type="Gene3D" id="3.30.420.40">
    <property type="match status" value="1"/>
</dbReference>
<evidence type="ECO:0000256" key="2">
    <source>
        <dbReference type="ARBA" id="ARBA00008097"/>
    </source>
</evidence>
<comment type="pathway">
    <text evidence="1">Protein modification; [NiFe] hydrogenase maturation.</text>
</comment>
<dbReference type="EC" id="6.2.-.-" evidence="8"/>
<evidence type="ECO:0000313" key="12">
    <source>
        <dbReference type="EMBL" id="HHP68211.1"/>
    </source>
</evidence>
<dbReference type="UniPathway" id="UPA00335"/>
<evidence type="ECO:0000256" key="8">
    <source>
        <dbReference type="PIRNR" id="PIRNR006256"/>
    </source>
</evidence>
<dbReference type="InterPro" id="IPR001792">
    <property type="entry name" value="Acylphosphatase-like_dom"/>
</dbReference>
<sequence length="769" mass="85859">MRAKKIVIIGLVQGVGFRPFLDRLARRLGLRGYVRNVGGSEVEVWVEGGEEILEEFVKRLVSEKPPPAFIEEIRVEEVEPQGYREFIIKESGRDFKARSNIPPDIAMCHDCLLEILNPEDRRYRYPFNSCAWCGPRFSMISNIPYDRVNTSMRKYPLCSECLREYKDPENLRRYHAQGISCKVDGPRLALLDPGGMLVDDKNPIETAAKLIEEGSIIAVKGLGGFHLAALATSDDVVARLRARKKRPRKPFAVMGIDSIVLRRLVYMDEGDEEVLNSPQAPILLLPKREDTPVSKLVSPGLSHEGVFVAYTPLHYLLLKETRDKFLVMTSGNLTGEPMCRDEDCAFRELKNVADYFLVHDREIVHRVDDSVIRKTGGRYVLLRRSRGYAPLWIRIPGKLPRDVVAFGSDLNNTVAIGFEDKIVVSPYIGDLDEAKSVSELEGYLRFLVSSYHLNEDNLIVVSDKHPGYVSKRLAVEYAEKRGARLVEVQHHLAHILSVVGEKWLEGRILGVALDGLGWGDDNTIWGGEVILVDTEEASYKRVASLSPLPLTSDMDTVKPLRILVGLLAEKGFSLEETVSMLKRIGVGEDEIHEMLLVHRLVNRGLFKPASSTGRLIDVASAILGVGRERSYDGEPAIRLEAVAFNGGLIDPPDIRTYGENGVLRLNAWRYIEWVLENLGAPTPHIARTFLKSLGEGYGRLIAESARGLRVEPEIVVSGGAGVNEFIVRGLEKALEREGFKVVLPSRIPLNDEGISFGQVYYCLLACGST</sequence>
<keyword evidence="5" id="KW-0863">Zinc-finger</keyword>
<dbReference type="Gene3D" id="3.30.110.120">
    <property type="match status" value="1"/>
</dbReference>
<dbReference type="GO" id="GO:0008270">
    <property type="term" value="F:zinc ion binding"/>
    <property type="evidence" value="ECO:0007669"/>
    <property type="project" value="UniProtKB-KW"/>
</dbReference>
<dbReference type="PROSITE" id="PS51163">
    <property type="entry name" value="YRDC"/>
    <property type="match status" value="1"/>
</dbReference>
<dbReference type="Pfam" id="PF01300">
    <property type="entry name" value="Sua5_yciO_yrdC"/>
    <property type="match status" value="1"/>
</dbReference>
<feature type="domain" description="YrdC-like" evidence="11">
    <location>
        <begin position="201"/>
        <end position="387"/>
    </location>
</feature>
<dbReference type="Pfam" id="PF07503">
    <property type="entry name" value="zf-HYPF"/>
    <property type="match status" value="2"/>
</dbReference>
<dbReference type="InterPro" id="IPR055128">
    <property type="entry name" value="HypF_C_2"/>
</dbReference>
<accession>A0A7J3Y040</accession>
<name>A0A7J3Y040_9CREN</name>